<dbReference type="InterPro" id="IPR011990">
    <property type="entry name" value="TPR-like_helical_dom_sf"/>
</dbReference>
<dbReference type="EMBL" id="BOPF01000015">
    <property type="protein sequence ID" value="GIJ47523.1"/>
    <property type="molecule type" value="Genomic_DNA"/>
</dbReference>
<reference evidence="1" key="1">
    <citation type="submission" date="2021-01" db="EMBL/GenBank/DDBJ databases">
        <title>Whole genome shotgun sequence of Virgisporangium aliadipatigenens NBRC 105644.</title>
        <authorList>
            <person name="Komaki H."/>
            <person name="Tamura T."/>
        </authorList>
    </citation>
    <scope>NUCLEOTIDE SEQUENCE</scope>
    <source>
        <strain evidence="1">NBRC 105644</strain>
    </source>
</reference>
<gene>
    <name evidence="1" type="ORF">Val02_44090</name>
</gene>
<organism evidence="1 2">
    <name type="scientific">Virgisporangium aliadipatigenens</name>
    <dbReference type="NCBI Taxonomy" id="741659"/>
    <lineage>
        <taxon>Bacteria</taxon>
        <taxon>Bacillati</taxon>
        <taxon>Actinomycetota</taxon>
        <taxon>Actinomycetes</taxon>
        <taxon>Micromonosporales</taxon>
        <taxon>Micromonosporaceae</taxon>
        <taxon>Virgisporangium</taxon>
    </lineage>
</organism>
<sequence length="157" mass="17624">MSALDSADEHRRFAVMLFNDVWRLMELEDRGPDEDALMIHEAHASLYHWLQVGTPQNAARGEWQCSRVYCLAGRPEPALYHAARVLAICAQNGIADWDIAYAYEAHARAFAVAGDVVAAREWLARAVAALDQVTEEDDRELLRDDLSTVESLLSRLS</sequence>
<evidence type="ECO:0000313" key="1">
    <source>
        <dbReference type="EMBL" id="GIJ47523.1"/>
    </source>
</evidence>
<dbReference type="RefSeq" id="WP_203901025.1">
    <property type="nucleotide sequence ID" value="NZ_BOPF01000015.1"/>
</dbReference>
<accession>A0A8J3YNU2</accession>
<name>A0A8J3YNU2_9ACTN</name>
<evidence type="ECO:0000313" key="2">
    <source>
        <dbReference type="Proteomes" id="UP000619260"/>
    </source>
</evidence>
<protein>
    <submittedName>
        <fullName evidence="1">Uncharacterized protein</fullName>
    </submittedName>
</protein>
<dbReference type="SUPFAM" id="SSF48452">
    <property type="entry name" value="TPR-like"/>
    <property type="match status" value="1"/>
</dbReference>
<proteinExistence type="predicted"/>
<dbReference type="AlphaFoldDB" id="A0A8J3YNU2"/>
<dbReference type="Proteomes" id="UP000619260">
    <property type="component" value="Unassembled WGS sequence"/>
</dbReference>
<comment type="caution">
    <text evidence="1">The sequence shown here is derived from an EMBL/GenBank/DDBJ whole genome shotgun (WGS) entry which is preliminary data.</text>
</comment>
<keyword evidence="2" id="KW-1185">Reference proteome</keyword>